<name>Q7NKG8_GLOVI</name>
<evidence type="ECO:0000313" key="4">
    <source>
        <dbReference type="Proteomes" id="UP000000557"/>
    </source>
</evidence>
<dbReference type="GO" id="GO:0006355">
    <property type="term" value="P:regulation of DNA-templated transcription"/>
    <property type="evidence" value="ECO:0000318"/>
    <property type="project" value="GO_Central"/>
</dbReference>
<dbReference type="AlphaFoldDB" id="Q7NKG8"/>
<organism evidence="3 4">
    <name type="scientific">Gloeobacter violaceus (strain ATCC 29082 / PCC 7421)</name>
    <dbReference type="NCBI Taxonomy" id="251221"/>
    <lineage>
        <taxon>Bacteria</taxon>
        <taxon>Bacillati</taxon>
        <taxon>Cyanobacteriota</taxon>
        <taxon>Cyanophyceae</taxon>
        <taxon>Gloeobacterales</taxon>
        <taxon>Gloeobacteraceae</taxon>
        <taxon>Gloeobacter</taxon>
    </lineage>
</organism>
<feature type="domain" description="HTH merR-type" evidence="2">
    <location>
        <begin position="88"/>
        <end position="158"/>
    </location>
</feature>
<dbReference type="InterPro" id="IPR009061">
    <property type="entry name" value="DNA-bd_dom_put_sf"/>
</dbReference>
<evidence type="ECO:0000259" key="2">
    <source>
        <dbReference type="PROSITE" id="PS50937"/>
    </source>
</evidence>
<dbReference type="STRING" id="251221.gene:10758999"/>
<accession>Q7NKG8</accession>
<dbReference type="EMBL" id="BA000045">
    <property type="protein sequence ID" value="BAC89451.1"/>
    <property type="molecule type" value="Genomic_DNA"/>
</dbReference>
<dbReference type="Pfam" id="PF13411">
    <property type="entry name" value="MerR_1"/>
    <property type="match status" value="1"/>
</dbReference>
<reference evidence="3 4" key="2">
    <citation type="journal article" date="2003" name="DNA Res.">
        <title>Complete genome structure of Gloeobacter violaceus PCC 7421, a cyanobacterium that lacks thylakoids (supplement).</title>
        <authorList>
            <person name="Nakamura Y."/>
            <person name="Kaneko T."/>
            <person name="Sato S."/>
            <person name="Mimuro M."/>
            <person name="Miyashita H."/>
            <person name="Tsuchiya T."/>
            <person name="Sasamoto S."/>
            <person name="Watanabe A."/>
            <person name="Kawashima K."/>
            <person name="Kishida Y."/>
            <person name="Kiyokawa C."/>
            <person name="Kohara M."/>
            <person name="Matsumoto M."/>
            <person name="Matsuno A."/>
            <person name="Nakazaki N."/>
            <person name="Shimpo S."/>
            <person name="Takeuchi C."/>
            <person name="Yamada M."/>
            <person name="Tabata S."/>
        </authorList>
    </citation>
    <scope>NUCLEOTIDE SEQUENCE [LARGE SCALE GENOMIC DNA]</scope>
    <source>
        <strain evidence="4">ATCC 29082 / PCC 7421</strain>
    </source>
</reference>
<dbReference type="CDD" id="cd04779">
    <property type="entry name" value="HTH_MerR-like_sg4"/>
    <property type="match status" value="1"/>
</dbReference>
<sequence length="223" mass="25146">MDSASCSIIVPAVWERWLQRSHPSQSYRPLPHHGFSVSHSSQLRAVAASSAIVLFVALIVRRKFILVFGFGTGGTFRGTAAMDVRKKGYRIGELAHLAKVNPRTIDFYTREGLLEPLDRADAHQHRYYPATSLDRLDLIKHLRGRHMSLAEIRDQLKCVQRPEQREVIQTLQLVCRQIDDLQHQLKDLSPIASQTDRALVMVMTVEAMQKVATLTAALTTLLA</sequence>
<keyword evidence="4" id="KW-1185">Reference proteome</keyword>
<dbReference type="EnsemblBacteria" id="BAC89451">
    <property type="protein sequence ID" value="BAC89451"/>
    <property type="gene ID" value="BAC89451"/>
</dbReference>
<evidence type="ECO:0000313" key="3">
    <source>
        <dbReference type="EMBL" id="BAC89451.1"/>
    </source>
</evidence>
<keyword evidence="1" id="KW-0238">DNA-binding</keyword>
<dbReference type="PANTHER" id="PTHR30204:SF95">
    <property type="entry name" value="HTH-TYPE TRANSCRIPTIONAL REGULATOR CUER"/>
    <property type="match status" value="1"/>
</dbReference>
<dbReference type="InterPro" id="IPR047057">
    <property type="entry name" value="MerR_fam"/>
</dbReference>
<protein>
    <submittedName>
        <fullName evidence="3">MerR family transcriptional regulatory protein</fullName>
    </submittedName>
</protein>
<dbReference type="HOGENOM" id="CLU_1238748_0_0_3"/>
<dbReference type="GO" id="GO:0003677">
    <property type="term" value="F:DNA binding"/>
    <property type="evidence" value="ECO:0007669"/>
    <property type="project" value="UniProtKB-KW"/>
</dbReference>
<reference evidence="3 4" key="1">
    <citation type="journal article" date="2003" name="DNA Res.">
        <title>Complete genome structure of Gloeobacter violaceus PCC 7421, a cyanobacterium that lacks thylakoids.</title>
        <authorList>
            <person name="Nakamura Y."/>
            <person name="Kaneko T."/>
            <person name="Sato S."/>
            <person name="Mimuro M."/>
            <person name="Miyashita H."/>
            <person name="Tsuchiya T."/>
            <person name="Sasamoto S."/>
            <person name="Watanabe A."/>
            <person name="Kawashima K."/>
            <person name="Kishida Y."/>
            <person name="Kiyokawa C."/>
            <person name="Kohara M."/>
            <person name="Matsumoto M."/>
            <person name="Matsuno A."/>
            <person name="Nakazaki N."/>
            <person name="Shimpo S."/>
            <person name="Takeuchi C."/>
            <person name="Yamada M."/>
            <person name="Tabata S."/>
        </authorList>
    </citation>
    <scope>NUCLEOTIDE SEQUENCE [LARGE SCALE GENOMIC DNA]</scope>
    <source>
        <strain evidence="4">ATCC 29082 / PCC 7421</strain>
    </source>
</reference>
<dbReference type="SMART" id="SM00422">
    <property type="entry name" value="HTH_MERR"/>
    <property type="match status" value="1"/>
</dbReference>
<dbReference type="Proteomes" id="UP000000557">
    <property type="component" value="Chromosome"/>
</dbReference>
<dbReference type="InParanoid" id="Q7NKG8"/>
<dbReference type="eggNOG" id="COG0789">
    <property type="taxonomic scope" value="Bacteria"/>
</dbReference>
<evidence type="ECO:0000256" key="1">
    <source>
        <dbReference type="ARBA" id="ARBA00023125"/>
    </source>
</evidence>
<dbReference type="PANTHER" id="PTHR30204">
    <property type="entry name" value="REDOX-CYCLING DRUG-SENSING TRANSCRIPTIONAL ACTIVATOR SOXR"/>
    <property type="match status" value="1"/>
</dbReference>
<dbReference type="PROSITE" id="PS50937">
    <property type="entry name" value="HTH_MERR_2"/>
    <property type="match status" value="1"/>
</dbReference>
<gene>
    <name evidence="3" type="ordered locus">glr1510</name>
</gene>
<dbReference type="OrthoDB" id="9791488at2"/>
<dbReference type="KEGG" id="gvi:glr1510"/>
<dbReference type="InterPro" id="IPR000551">
    <property type="entry name" value="MerR-type_HTH_dom"/>
</dbReference>
<proteinExistence type="predicted"/>
<dbReference type="Gene3D" id="1.10.1660.10">
    <property type="match status" value="1"/>
</dbReference>
<dbReference type="SUPFAM" id="SSF46955">
    <property type="entry name" value="Putative DNA-binding domain"/>
    <property type="match status" value="1"/>
</dbReference>
<dbReference type="GO" id="GO:0003700">
    <property type="term" value="F:DNA-binding transcription factor activity"/>
    <property type="evidence" value="ECO:0000318"/>
    <property type="project" value="GO_Central"/>
</dbReference>